<protein>
    <recommendedName>
        <fullName evidence="3">Circularly permuted type 2 ATP-grasp protein</fullName>
    </recommendedName>
</protein>
<dbReference type="AlphaFoldDB" id="A0A7W8HIP5"/>
<sequence>MEPTTSHAAPDLAETLNEACYCRTLDEAVLHERLERDAGLGDAARQVLDARPHLFSATTVFVSQAVARTIADTAAAVERVSALPGYRARALGQAPAIARHDFGPSGAFMGFDFHVGGDGPRLIEINTNAGGALLNLALMRAQRACCGDAPEAPGPGLPGPDVLERVFLQVFIDEWRSQRGDAPLRSVAIVDDEPAGQYLAPEFELYRQLFERNGIAARVVDACALGWRDGRLVATDDTGTEGAPGFAGQTGPAGSGAGTPIDLVYNRLTDFDLSEPRHAALRSAYEAGAVVLTPGPRAHALMADKRNLVLLGDETLLAGWGAADADRRTLSATVPRTRLVTPEAADELWAQRRKLFFKPVAGYGARAAWRGDKLTRRVWEEILAGAFVAQELVPPSQRAVARDGEPSDLKFDVRAYAYRGRVQMLAARMYQGQTTNFRTPGGGFAPVVVVP</sequence>
<proteinExistence type="predicted"/>
<reference evidence="1 2" key="1">
    <citation type="submission" date="2020-08" db="EMBL/GenBank/DDBJ databases">
        <title>Genomic Encyclopedia of Type Strains, Phase IV (KMG-IV): sequencing the most valuable type-strain genomes for metagenomic binning, comparative biology and taxonomic classification.</title>
        <authorList>
            <person name="Goeker M."/>
        </authorList>
    </citation>
    <scope>NUCLEOTIDE SEQUENCE [LARGE SCALE GENOMIC DNA]</scope>
    <source>
        <strain evidence="1 2">DSM 29781</strain>
    </source>
</reference>
<gene>
    <name evidence="1" type="ORF">HNQ70_002830</name>
</gene>
<organism evidence="1 2">
    <name type="scientific">Quisquiliibacterium transsilvanicum</name>
    <dbReference type="NCBI Taxonomy" id="1549638"/>
    <lineage>
        <taxon>Bacteria</taxon>
        <taxon>Pseudomonadati</taxon>
        <taxon>Pseudomonadota</taxon>
        <taxon>Betaproteobacteria</taxon>
        <taxon>Burkholderiales</taxon>
        <taxon>Burkholderiaceae</taxon>
        <taxon>Quisquiliibacterium</taxon>
    </lineage>
</organism>
<dbReference type="SUPFAM" id="SSF56059">
    <property type="entry name" value="Glutathione synthetase ATP-binding domain-like"/>
    <property type="match status" value="1"/>
</dbReference>
<comment type="caution">
    <text evidence="1">The sequence shown here is derived from an EMBL/GenBank/DDBJ whole genome shotgun (WGS) entry which is preliminary data.</text>
</comment>
<evidence type="ECO:0000313" key="2">
    <source>
        <dbReference type="Proteomes" id="UP000532440"/>
    </source>
</evidence>
<dbReference type="EMBL" id="JACHGB010000005">
    <property type="protein sequence ID" value="MBB5272807.1"/>
    <property type="molecule type" value="Genomic_DNA"/>
</dbReference>
<evidence type="ECO:0000313" key="1">
    <source>
        <dbReference type="EMBL" id="MBB5272807.1"/>
    </source>
</evidence>
<accession>A0A7W8HIP5</accession>
<dbReference type="RefSeq" id="WP_183968690.1">
    <property type="nucleotide sequence ID" value="NZ_BAABEW010000012.1"/>
</dbReference>
<dbReference type="Proteomes" id="UP000532440">
    <property type="component" value="Unassembled WGS sequence"/>
</dbReference>
<keyword evidence="2" id="KW-1185">Reference proteome</keyword>
<name>A0A7W8HIP5_9BURK</name>
<evidence type="ECO:0008006" key="3">
    <source>
        <dbReference type="Google" id="ProtNLM"/>
    </source>
</evidence>